<dbReference type="eggNOG" id="ENOG502QTJW">
    <property type="taxonomic scope" value="Eukaryota"/>
</dbReference>
<evidence type="ECO:0000259" key="2">
    <source>
        <dbReference type="PROSITE" id="PS50837"/>
    </source>
</evidence>
<dbReference type="PROSITE" id="PS50837">
    <property type="entry name" value="NACHT"/>
    <property type="match status" value="1"/>
</dbReference>
<dbReference type="Gene3D" id="3.40.50.300">
    <property type="entry name" value="P-loop containing nucleotide triphosphate hydrolases"/>
    <property type="match status" value="1"/>
</dbReference>
<dbReference type="EnsemblMetazoa" id="Aqu2.1.10567_001">
    <property type="protein sequence ID" value="Aqu2.1.10567_001"/>
    <property type="gene ID" value="Aqu2.1.10567"/>
</dbReference>
<dbReference type="SUPFAM" id="SSF52540">
    <property type="entry name" value="P-loop containing nucleoside triphosphate hydrolases"/>
    <property type="match status" value="1"/>
</dbReference>
<dbReference type="InterPro" id="IPR027417">
    <property type="entry name" value="P-loop_NTPase"/>
</dbReference>
<feature type="domain" description="NACHT" evidence="2">
    <location>
        <begin position="306"/>
        <end position="423"/>
    </location>
</feature>
<dbReference type="OrthoDB" id="120976at2759"/>
<evidence type="ECO:0000313" key="3">
    <source>
        <dbReference type="EnsemblMetazoa" id="Aqu2.1.10567_001"/>
    </source>
</evidence>
<dbReference type="Pfam" id="PF05729">
    <property type="entry name" value="NACHT"/>
    <property type="match status" value="1"/>
</dbReference>
<evidence type="ECO:0000256" key="1">
    <source>
        <dbReference type="SAM" id="Phobius"/>
    </source>
</evidence>
<organism evidence="3">
    <name type="scientific">Amphimedon queenslandica</name>
    <name type="common">Sponge</name>
    <dbReference type="NCBI Taxonomy" id="400682"/>
    <lineage>
        <taxon>Eukaryota</taxon>
        <taxon>Metazoa</taxon>
        <taxon>Porifera</taxon>
        <taxon>Demospongiae</taxon>
        <taxon>Heteroscleromorpha</taxon>
        <taxon>Haplosclerida</taxon>
        <taxon>Niphatidae</taxon>
        <taxon>Amphimedon</taxon>
    </lineage>
</organism>
<protein>
    <recommendedName>
        <fullName evidence="2">NACHT domain-containing protein</fullName>
    </recommendedName>
</protein>
<feature type="transmembrane region" description="Helical" evidence="1">
    <location>
        <begin position="53"/>
        <end position="73"/>
    </location>
</feature>
<keyword evidence="1" id="KW-1133">Transmembrane helix</keyword>
<accession>A0A1X7T8H4</accession>
<dbReference type="AlphaFoldDB" id="A0A1X7T8H4"/>
<reference evidence="3" key="1">
    <citation type="submission" date="2017-05" db="UniProtKB">
        <authorList>
            <consortium name="EnsemblMetazoa"/>
        </authorList>
    </citation>
    <scope>IDENTIFICATION</scope>
</reference>
<dbReference type="InParanoid" id="A0A1X7T8H4"/>
<dbReference type="PANTHER" id="PTHR46844">
    <property type="entry name" value="SLR5058 PROTEIN"/>
    <property type="match status" value="1"/>
</dbReference>
<name>A0A1X7T8H4_AMPQE</name>
<keyword evidence="1" id="KW-0812">Transmembrane</keyword>
<dbReference type="PANTHER" id="PTHR46844:SF1">
    <property type="entry name" value="SLR5058 PROTEIN"/>
    <property type="match status" value="1"/>
</dbReference>
<sequence>MIDICQWRASIGLWNYCQAASSRPANGRHSHSFKAAVDSKSGSTTSGEKTSKLPAAFFLIAFLLFFSLLRHIFMIPPTGNCYQVQCTPDVTVTDTNYLQSVVLPGGSSSNLIYNDLYLIVCLRMLLLLSGDVELNPGPTTDKELNIAAVMNIFNTSAQHYKTIGGGLQVYIADLLERQDPDKLKLRIIFQRWFDAGRDVNWGALERLCQSDVAKPISSIPDDVQGYADNMRQHYKHQPIVATDWPPRIGKDFVGRLALVEKQDSSTQAESAWHMLRGQVDKIVKLTGNKEISVEDVLQATGSSLSLRVVIDGPPGIGKTTLCLKLLYMWSNGTLVHQQYDLVLYCPLRNSKITTATTLADLFVRQHYEVPMVAEWFEKRDGEGLLIIFDGWEDLSEELRRSSLAARIICKEELDQCSVIVTSRNYASASLLKMDTLSRHVQVIGFSEEEISTVIIQTLQKDTKLAQELIDKKKEDDTNHKPFTTTQSSKDSQLAVKLINDLEVRNVIQKLCYVPLVCSMVILVYCHSEENQELFSEETTENLQLFSIETQEDLKHALKESRSIKYKVRVAIIQGEARVGKACIKSLILKMPYSKVSTSLIEAPCMAFGSFSVNRYGRTDDNRWTRVTDDDLDGIVVAELKKIASGLKIPNEMIQSPTAAKRTLEQSDRDIGAMSYASDNVNPTPTSSEAALTSNAVQDLNTEDSAMPLVNLPVEDIDEPIPVHEEKMDVKVPFEYGLQKFDVLKYLKENHRTSEAGFERDWLYFFDSGGQIQFQKLLLAFMPCSSILVLVVNLSKNLSDPSSTLMQLSNDTIDYNEYSLQVDDMLRQIISAVDSNTKQFRSMMEGQQRIKPPENEKLQVITIGTHRDIYNKRGKGTEDIQAKRVTLKSILQSESIQIAYTADDDLIHEVDGRKAERSEFDDDPVIETISKALNEQAYEIEVPFKWHYFGVILRNEAKENEGILKLSSCIEFGKILAKDIVFVKLDAVINIIKELMIKVCKDMNKLEVGPDVVAQLAKKGYLSIKVLEKNAGALKGNERILLGLFVHLKIAALIPTDENKRDFTNGIGTEETDVNIAASEKISGTMKQKHVLSGDKELNLDAVTRIFGSSAHHYMLIGNGLGVRTADLMPIPGTADINSRYVFQRWFEANRNISWNTLIKLCDNYPDELGKAKSELLKYI</sequence>
<dbReference type="InterPro" id="IPR007111">
    <property type="entry name" value="NACHT_NTPase"/>
</dbReference>
<proteinExistence type="predicted"/>
<keyword evidence="1" id="KW-0472">Membrane</keyword>